<evidence type="ECO:0000313" key="1">
    <source>
        <dbReference type="EMBL" id="CAD7195958.1"/>
    </source>
</evidence>
<name>A0A7R8Z662_TIMDO</name>
<accession>A0A7R8Z662</accession>
<proteinExistence type="predicted"/>
<organism evidence="1">
    <name type="scientific">Timema douglasi</name>
    <name type="common">Walking stick</name>
    <dbReference type="NCBI Taxonomy" id="61478"/>
    <lineage>
        <taxon>Eukaryota</taxon>
        <taxon>Metazoa</taxon>
        <taxon>Ecdysozoa</taxon>
        <taxon>Arthropoda</taxon>
        <taxon>Hexapoda</taxon>
        <taxon>Insecta</taxon>
        <taxon>Pterygota</taxon>
        <taxon>Neoptera</taxon>
        <taxon>Polyneoptera</taxon>
        <taxon>Phasmatodea</taxon>
        <taxon>Timematodea</taxon>
        <taxon>Timematoidea</taxon>
        <taxon>Timematidae</taxon>
        <taxon>Timema</taxon>
    </lineage>
</organism>
<dbReference type="AlphaFoldDB" id="A0A7R8Z662"/>
<reference evidence="1" key="1">
    <citation type="submission" date="2020-11" db="EMBL/GenBank/DDBJ databases">
        <authorList>
            <person name="Tran Van P."/>
        </authorList>
    </citation>
    <scope>NUCLEOTIDE SEQUENCE</scope>
</reference>
<gene>
    <name evidence="1" type="ORF">TDIB3V08_LOCUS2321</name>
</gene>
<protein>
    <submittedName>
        <fullName evidence="1">Uncharacterized protein</fullName>
    </submittedName>
</protein>
<sequence>MTLTTSRSHIKRPLTQTQDHLIQSRRCMEQHQAFWNGIKDYFNSCNLMSSKHTSWTAPDFYTLRSLSSFHYWHLKVAFLSCAQDDLELLISFHYASQ</sequence>
<dbReference type="EMBL" id="OA564955">
    <property type="protein sequence ID" value="CAD7195958.1"/>
    <property type="molecule type" value="Genomic_DNA"/>
</dbReference>